<keyword evidence="1" id="KW-0812">Transmembrane</keyword>
<evidence type="ECO:0000313" key="2">
    <source>
        <dbReference type="EMBL" id="HFG20505.1"/>
    </source>
</evidence>
<keyword evidence="1" id="KW-0472">Membrane</keyword>
<sequence length="121" mass="13269">MKPRREIDAPSIQEARRGLAWALLLGLAILAGLVALFMGFLLLRLLPYAEVLATSSGPVTLPSGERLHPSWLRVAVATFAVALGLGLASVWGLVWLRRVWARPLPAASKKAQKKPKNKRKR</sequence>
<reference evidence="2" key="1">
    <citation type="journal article" date="2020" name="mSystems">
        <title>Genome- and Community-Level Interaction Insights into Carbon Utilization and Element Cycling Functions of Hydrothermarchaeota in Hydrothermal Sediment.</title>
        <authorList>
            <person name="Zhou Z."/>
            <person name="Liu Y."/>
            <person name="Xu W."/>
            <person name="Pan J."/>
            <person name="Luo Z.H."/>
            <person name="Li M."/>
        </authorList>
    </citation>
    <scope>NUCLEOTIDE SEQUENCE [LARGE SCALE GENOMIC DNA]</scope>
    <source>
        <strain evidence="2">SpSt-524</strain>
    </source>
</reference>
<accession>A0A7C3HZR5</accession>
<evidence type="ECO:0000256" key="1">
    <source>
        <dbReference type="SAM" id="Phobius"/>
    </source>
</evidence>
<keyword evidence="1" id="KW-1133">Transmembrane helix</keyword>
<dbReference type="RefSeq" id="WP_409657431.1">
    <property type="nucleotide sequence ID" value="NZ_JBKBUW010000044.1"/>
</dbReference>
<dbReference type="EMBL" id="DSWI01000015">
    <property type="protein sequence ID" value="HFG20505.1"/>
    <property type="molecule type" value="Genomic_DNA"/>
</dbReference>
<feature type="transmembrane region" description="Helical" evidence="1">
    <location>
        <begin position="71"/>
        <end position="96"/>
    </location>
</feature>
<proteinExistence type="predicted"/>
<name>A0A7C3HZR5_MEIRU</name>
<feature type="transmembrane region" description="Helical" evidence="1">
    <location>
        <begin position="21"/>
        <end position="43"/>
    </location>
</feature>
<organism evidence="2">
    <name type="scientific">Meiothermus ruber</name>
    <dbReference type="NCBI Taxonomy" id="277"/>
    <lineage>
        <taxon>Bacteria</taxon>
        <taxon>Thermotogati</taxon>
        <taxon>Deinococcota</taxon>
        <taxon>Deinococci</taxon>
        <taxon>Thermales</taxon>
        <taxon>Thermaceae</taxon>
        <taxon>Meiothermus</taxon>
    </lineage>
</organism>
<dbReference type="AlphaFoldDB" id="A0A7C3HZR5"/>
<gene>
    <name evidence="2" type="ORF">ENS82_07260</name>
</gene>
<comment type="caution">
    <text evidence="2">The sequence shown here is derived from an EMBL/GenBank/DDBJ whole genome shotgun (WGS) entry which is preliminary data.</text>
</comment>
<protein>
    <submittedName>
        <fullName evidence="2">Uncharacterized protein</fullName>
    </submittedName>
</protein>